<comment type="domain">
    <text evidence="12">Consists of three domains: the N-terminal catalytic domain, the editing domain and the C-terminal anticodon-binding domain.</text>
</comment>
<comment type="function">
    <text evidence="10 12">Catalyzes the attachment of proline to tRNA(Pro) in a two-step reaction: proline is first activated by ATP to form Pro-AMP and then transferred to the acceptor end of tRNA(Pro). As ProRS can inadvertently accommodate and process non-cognate amino acids such as alanine and cysteine, to avoid such errors it has two additional distinct editing activities against alanine. One activity is designated as 'pretransfer' editing and involves the tRNA(Pro)-independent hydrolysis of activated Ala-AMP. The other activity is designated 'posttransfer' editing and involves deacylation of mischarged Ala-tRNA(Pro). The misacylated Cys-tRNA(Pro) is not edited by ProRS.</text>
</comment>
<dbReference type="Pfam" id="PF03129">
    <property type="entry name" value="HGTP_anticodon"/>
    <property type="match status" value="1"/>
</dbReference>
<sequence length="576" mass="64697">MRLSKMHLKTLREVPAEAEIPSHILMLRTGMIRKLASGVYGFMPLGWRTLRKIEEIVREEMDAAGGQEIHMSAIQPAELWQESGRWYAYGPELWRIKDRHGRDFCLGPTHEEIFTDIARNDISSYRQLPMNLYQIQTKYRDEARPRFGLMRSREFIMKDAYSFDRDQAGLDKSYDEMYAAYEKIFTRCGLDFRPVEADTGAIGGSNSHEFTALSEVGESEIAYCEKCSMAATVERAECADAPSQDDVEMLPMEEVHTPGTKTIEEVADFLKLDKNQTMKALLFVTYDSEGNEDGYVAAFVRGDRELNMTKLVNALGIPEHAIEFADEEKMGEATGCVGGFTGPVGLHDCKIVVDSELPGLKNLCAGACKEDHHLINVNYGRDYEGDIVTDIKVLAEGDPCPVCGAPVKHARGIEVGQVFKLGTKYSEAMKAYYKDENMKDHPIVMGCYGIGVTRTMAAIIEQHHDENGIIWPIAVAPYHVMITVMKPEDRVQAEIAEEIYQTLRKASVEVLIDDRKERPGVKFKDADLLGIPIRITVGRGAADGMIEYKMRRDADKTEMTVEEGIRKAIDTISSEK</sequence>
<keyword evidence="6 12" id="KW-0067">ATP-binding</keyword>
<dbReference type="PIRSF" id="PIRSF001535">
    <property type="entry name" value="ProRS_1"/>
    <property type="match status" value="1"/>
</dbReference>
<dbReference type="GO" id="GO:0016740">
    <property type="term" value="F:transferase activity"/>
    <property type="evidence" value="ECO:0007669"/>
    <property type="project" value="UniProtKB-ARBA"/>
</dbReference>
<dbReference type="EC" id="6.1.1.15" evidence="12"/>
<feature type="domain" description="Aminoacyl-transfer RNA synthetases class-II family profile" evidence="13">
    <location>
        <begin position="38"/>
        <end position="472"/>
    </location>
</feature>
<dbReference type="InterPro" id="IPR033730">
    <property type="entry name" value="ProRS_core_prok"/>
</dbReference>
<dbReference type="GO" id="GO:0002161">
    <property type="term" value="F:aminoacyl-tRNA deacylase activity"/>
    <property type="evidence" value="ECO:0007669"/>
    <property type="project" value="InterPro"/>
</dbReference>
<dbReference type="InterPro" id="IPR045864">
    <property type="entry name" value="aa-tRNA-synth_II/BPL/LPL"/>
</dbReference>
<dbReference type="GO" id="GO:0140096">
    <property type="term" value="F:catalytic activity, acting on a protein"/>
    <property type="evidence" value="ECO:0007669"/>
    <property type="project" value="UniProtKB-ARBA"/>
</dbReference>
<evidence type="ECO:0000256" key="10">
    <source>
        <dbReference type="ARBA" id="ARBA00053664"/>
    </source>
</evidence>
<dbReference type="PANTHER" id="PTHR42753">
    <property type="entry name" value="MITOCHONDRIAL RIBOSOME PROTEIN L39/PROLYL-TRNA LIGASE FAMILY MEMBER"/>
    <property type="match status" value="1"/>
</dbReference>
<keyword evidence="5 12" id="KW-0547">Nucleotide-binding</keyword>
<dbReference type="InterPro" id="IPR002314">
    <property type="entry name" value="aa-tRNA-synt_IIb"/>
</dbReference>
<dbReference type="Gene3D" id="3.30.930.10">
    <property type="entry name" value="Bira Bifunctional Protein, Domain 2"/>
    <property type="match status" value="2"/>
</dbReference>
<evidence type="ECO:0000256" key="6">
    <source>
        <dbReference type="ARBA" id="ARBA00022840"/>
    </source>
</evidence>
<dbReference type="InterPro" id="IPR006195">
    <property type="entry name" value="aa-tRNA-synth_II"/>
</dbReference>
<comment type="catalytic activity">
    <reaction evidence="9 12">
        <text>tRNA(Pro) + L-proline + ATP = L-prolyl-tRNA(Pro) + AMP + diphosphate</text>
        <dbReference type="Rhea" id="RHEA:14305"/>
        <dbReference type="Rhea" id="RHEA-COMP:9700"/>
        <dbReference type="Rhea" id="RHEA-COMP:9702"/>
        <dbReference type="ChEBI" id="CHEBI:30616"/>
        <dbReference type="ChEBI" id="CHEBI:33019"/>
        <dbReference type="ChEBI" id="CHEBI:60039"/>
        <dbReference type="ChEBI" id="CHEBI:78442"/>
        <dbReference type="ChEBI" id="CHEBI:78532"/>
        <dbReference type="ChEBI" id="CHEBI:456215"/>
        <dbReference type="EC" id="6.1.1.15"/>
    </reaction>
</comment>
<dbReference type="CDD" id="cd00779">
    <property type="entry name" value="ProRS_core_prok"/>
    <property type="match status" value="1"/>
</dbReference>
<dbReference type="NCBIfam" id="TIGR00409">
    <property type="entry name" value="proS_fam_II"/>
    <property type="match status" value="1"/>
</dbReference>
<dbReference type="NCBIfam" id="NF006625">
    <property type="entry name" value="PRK09194.1"/>
    <property type="match status" value="1"/>
</dbReference>
<dbReference type="PANTHER" id="PTHR42753:SF2">
    <property type="entry name" value="PROLINE--TRNA LIGASE"/>
    <property type="match status" value="1"/>
</dbReference>
<dbReference type="InterPro" id="IPR050062">
    <property type="entry name" value="Pro-tRNA_synthetase"/>
</dbReference>
<protein>
    <recommendedName>
        <fullName evidence="12">Proline--tRNA ligase</fullName>
        <ecNumber evidence="12">6.1.1.15</ecNumber>
    </recommendedName>
    <alternativeName>
        <fullName evidence="12">Prolyl-tRNA synthetase</fullName>
        <shortName evidence="12">ProRS</shortName>
    </alternativeName>
</protein>
<reference evidence="14" key="1">
    <citation type="submission" date="2020-10" db="EMBL/GenBank/DDBJ databases">
        <authorList>
            <person name="Gilroy R."/>
        </authorList>
    </citation>
    <scope>NUCLEOTIDE SEQUENCE</scope>
    <source>
        <strain evidence="14">ChiSjej4B22-8349</strain>
    </source>
</reference>
<evidence type="ECO:0000256" key="9">
    <source>
        <dbReference type="ARBA" id="ARBA00047671"/>
    </source>
</evidence>
<evidence type="ECO:0000256" key="1">
    <source>
        <dbReference type="ARBA" id="ARBA00004496"/>
    </source>
</evidence>
<dbReference type="Pfam" id="PF00587">
    <property type="entry name" value="tRNA-synt_2b"/>
    <property type="match status" value="1"/>
</dbReference>
<dbReference type="InterPro" id="IPR004500">
    <property type="entry name" value="Pro-tRNA-synth_IIa_bac-type"/>
</dbReference>
<dbReference type="GO" id="GO:0004827">
    <property type="term" value="F:proline-tRNA ligase activity"/>
    <property type="evidence" value="ECO:0007669"/>
    <property type="project" value="UniProtKB-UniRule"/>
</dbReference>
<dbReference type="CDD" id="cd04334">
    <property type="entry name" value="ProRS-INS"/>
    <property type="match status" value="1"/>
</dbReference>
<organism evidence="14 15">
    <name type="scientific">Candidatus Allocopromorpha excrementipullorum</name>
    <dbReference type="NCBI Taxonomy" id="2840743"/>
    <lineage>
        <taxon>Bacteria</taxon>
        <taxon>Bacillati</taxon>
        <taxon>Bacillota</taxon>
        <taxon>Clostridia</taxon>
        <taxon>Eubacteriales</taxon>
        <taxon>Eubacteriaceae</taxon>
        <taxon>Eubacteriaceae incertae sedis</taxon>
        <taxon>Candidatus Allocopromorpha</taxon>
    </lineage>
</organism>
<evidence type="ECO:0000256" key="2">
    <source>
        <dbReference type="ARBA" id="ARBA00011738"/>
    </source>
</evidence>
<dbReference type="Proteomes" id="UP000824130">
    <property type="component" value="Unassembled WGS sequence"/>
</dbReference>
<evidence type="ECO:0000256" key="11">
    <source>
        <dbReference type="ARBA" id="ARBA00060755"/>
    </source>
</evidence>
<comment type="subunit">
    <text evidence="2 12">Homodimer.</text>
</comment>
<dbReference type="HAMAP" id="MF_01569">
    <property type="entry name" value="Pro_tRNA_synth_type1"/>
    <property type="match status" value="1"/>
</dbReference>
<gene>
    <name evidence="12" type="primary">proS</name>
    <name evidence="14" type="ORF">IAD25_06200</name>
</gene>
<comment type="similarity">
    <text evidence="11 12">Belongs to the class-II aminoacyl-tRNA synthetase family. ProS type 1 subfamily.</text>
</comment>
<evidence type="ECO:0000256" key="4">
    <source>
        <dbReference type="ARBA" id="ARBA00022598"/>
    </source>
</evidence>
<keyword evidence="3 12" id="KW-0963">Cytoplasm</keyword>
<evidence type="ECO:0000313" key="14">
    <source>
        <dbReference type="EMBL" id="HIU96290.1"/>
    </source>
</evidence>
<evidence type="ECO:0000256" key="8">
    <source>
        <dbReference type="ARBA" id="ARBA00023146"/>
    </source>
</evidence>
<dbReference type="InterPro" id="IPR036621">
    <property type="entry name" value="Anticodon-bd_dom_sf"/>
</dbReference>
<evidence type="ECO:0000256" key="12">
    <source>
        <dbReference type="HAMAP-Rule" id="MF_01569"/>
    </source>
</evidence>
<dbReference type="CDD" id="cd00861">
    <property type="entry name" value="ProRS_anticodon_short"/>
    <property type="match status" value="1"/>
</dbReference>
<dbReference type="InterPro" id="IPR044140">
    <property type="entry name" value="ProRS_anticodon_short"/>
</dbReference>
<comment type="caution">
    <text evidence="14">The sequence shown here is derived from an EMBL/GenBank/DDBJ whole genome shotgun (WGS) entry which is preliminary data.</text>
</comment>
<dbReference type="InterPro" id="IPR004154">
    <property type="entry name" value="Anticodon-bd"/>
</dbReference>
<dbReference type="InterPro" id="IPR007214">
    <property type="entry name" value="YbaK/aa-tRNA-synth-assoc-dom"/>
</dbReference>
<dbReference type="PROSITE" id="PS50862">
    <property type="entry name" value="AA_TRNA_LIGASE_II"/>
    <property type="match status" value="1"/>
</dbReference>
<dbReference type="Pfam" id="PF04073">
    <property type="entry name" value="tRNA_edit"/>
    <property type="match status" value="1"/>
</dbReference>
<dbReference type="AlphaFoldDB" id="A0A9D1N7F9"/>
<dbReference type="SUPFAM" id="SSF52954">
    <property type="entry name" value="Class II aaRS ABD-related"/>
    <property type="match status" value="1"/>
</dbReference>
<evidence type="ECO:0000313" key="15">
    <source>
        <dbReference type="Proteomes" id="UP000824130"/>
    </source>
</evidence>
<keyword evidence="8 12" id="KW-0030">Aminoacyl-tRNA synthetase</keyword>
<dbReference type="InterPro" id="IPR036754">
    <property type="entry name" value="YbaK/aa-tRNA-synt-asso_dom_sf"/>
</dbReference>
<dbReference type="GO" id="GO:0005524">
    <property type="term" value="F:ATP binding"/>
    <property type="evidence" value="ECO:0007669"/>
    <property type="project" value="UniProtKB-UniRule"/>
</dbReference>
<evidence type="ECO:0000259" key="13">
    <source>
        <dbReference type="PROSITE" id="PS50862"/>
    </source>
</evidence>
<dbReference type="FunFam" id="3.30.930.10:FF:000065">
    <property type="entry name" value="Proline--tRNA ligase"/>
    <property type="match status" value="1"/>
</dbReference>
<dbReference type="Gene3D" id="3.40.50.800">
    <property type="entry name" value="Anticodon-binding domain"/>
    <property type="match status" value="1"/>
</dbReference>
<dbReference type="InterPro" id="IPR002316">
    <property type="entry name" value="Pro-tRNA-ligase_IIa"/>
</dbReference>
<dbReference type="GO" id="GO:0005829">
    <property type="term" value="C:cytosol"/>
    <property type="evidence" value="ECO:0007669"/>
    <property type="project" value="TreeGrafter"/>
</dbReference>
<comment type="subcellular location">
    <subcellularLocation>
        <location evidence="1 12">Cytoplasm</location>
    </subcellularLocation>
</comment>
<dbReference type="PRINTS" id="PR01046">
    <property type="entry name" value="TRNASYNTHPRO"/>
</dbReference>
<accession>A0A9D1N7F9</accession>
<reference evidence="14" key="2">
    <citation type="journal article" date="2021" name="PeerJ">
        <title>Extensive microbial diversity within the chicken gut microbiome revealed by metagenomics and culture.</title>
        <authorList>
            <person name="Gilroy R."/>
            <person name="Ravi A."/>
            <person name="Getino M."/>
            <person name="Pursley I."/>
            <person name="Horton D.L."/>
            <person name="Alikhan N.F."/>
            <person name="Baker D."/>
            <person name="Gharbi K."/>
            <person name="Hall N."/>
            <person name="Watson M."/>
            <person name="Adriaenssens E.M."/>
            <person name="Foster-Nyarko E."/>
            <person name="Jarju S."/>
            <person name="Secka A."/>
            <person name="Antonio M."/>
            <person name="Oren A."/>
            <person name="Chaudhuri R.R."/>
            <person name="La Ragione R."/>
            <person name="Hildebrand F."/>
            <person name="Pallen M.J."/>
        </authorList>
    </citation>
    <scope>NUCLEOTIDE SEQUENCE</scope>
    <source>
        <strain evidence="14">ChiSjej4B22-8349</strain>
    </source>
</reference>
<dbReference type="GO" id="GO:0006433">
    <property type="term" value="P:prolyl-tRNA aminoacylation"/>
    <property type="evidence" value="ECO:0007669"/>
    <property type="project" value="UniProtKB-UniRule"/>
</dbReference>
<evidence type="ECO:0000256" key="7">
    <source>
        <dbReference type="ARBA" id="ARBA00022917"/>
    </source>
</evidence>
<proteinExistence type="inferred from homology"/>
<keyword evidence="4 12" id="KW-0436">Ligase</keyword>
<dbReference type="FunFam" id="3.30.930.10:FF:000042">
    <property type="entry name" value="probable proline--tRNA ligase, mitochondrial"/>
    <property type="match status" value="1"/>
</dbReference>
<evidence type="ECO:0000256" key="3">
    <source>
        <dbReference type="ARBA" id="ARBA00022490"/>
    </source>
</evidence>
<name>A0A9D1N7F9_9FIRM</name>
<keyword evidence="7 12" id="KW-0648">Protein biosynthesis</keyword>
<dbReference type="InterPro" id="IPR023717">
    <property type="entry name" value="Pro-tRNA-Synthase_IIa_type1"/>
</dbReference>
<dbReference type="SUPFAM" id="SSF55681">
    <property type="entry name" value="Class II aaRS and biotin synthetases"/>
    <property type="match status" value="1"/>
</dbReference>
<dbReference type="SUPFAM" id="SSF55826">
    <property type="entry name" value="YbaK/ProRS associated domain"/>
    <property type="match status" value="1"/>
</dbReference>
<evidence type="ECO:0000256" key="5">
    <source>
        <dbReference type="ARBA" id="ARBA00022741"/>
    </source>
</evidence>
<dbReference type="EMBL" id="DVOB01000133">
    <property type="protein sequence ID" value="HIU96290.1"/>
    <property type="molecule type" value="Genomic_DNA"/>
</dbReference>